<evidence type="ECO:0000313" key="2">
    <source>
        <dbReference type="Proteomes" id="UP001190700"/>
    </source>
</evidence>
<name>A0AAE0F8Q0_9CHLO</name>
<accession>A0AAE0F8Q0</accession>
<organism evidence="1 2">
    <name type="scientific">Cymbomonas tetramitiformis</name>
    <dbReference type="NCBI Taxonomy" id="36881"/>
    <lineage>
        <taxon>Eukaryota</taxon>
        <taxon>Viridiplantae</taxon>
        <taxon>Chlorophyta</taxon>
        <taxon>Pyramimonadophyceae</taxon>
        <taxon>Pyramimonadales</taxon>
        <taxon>Pyramimonadaceae</taxon>
        <taxon>Cymbomonas</taxon>
    </lineage>
</organism>
<dbReference type="EMBL" id="LGRX02022860">
    <property type="protein sequence ID" value="KAK3255143.1"/>
    <property type="molecule type" value="Genomic_DNA"/>
</dbReference>
<reference evidence="1 2" key="1">
    <citation type="journal article" date="2015" name="Genome Biol. Evol.">
        <title>Comparative Genomics of a Bacterivorous Green Alga Reveals Evolutionary Causalities and Consequences of Phago-Mixotrophic Mode of Nutrition.</title>
        <authorList>
            <person name="Burns J.A."/>
            <person name="Paasch A."/>
            <person name="Narechania A."/>
            <person name="Kim E."/>
        </authorList>
    </citation>
    <scope>NUCLEOTIDE SEQUENCE [LARGE SCALE GENOMIC DNA]</scope>
    <source>
        <strain evidence="1 2">PLY_AMNH</strain>
    </source>
</reference>
<evidence type="ECO:0000313" key="1">
    <source>
        <dbReference type="EMBL" id="KAK3255143.1"/>
    </source>
</evidence>
<dbReference type="Proteomes" id="UP001190700">
    <property type="component" value="Unassembled WGS sequence"/>
</dbReference>
<protein>
    <submittedName>
        <fullName evidence="1">Uncharacterized protein</fullName>
    </submittedName>
</protein>
<sequence length="192" mass="22621">MALLSMTCKSMYVTVIDFYDESKRSLGNQRRRRVCVSDCLHSFTLRKFYVNSVQSIILGLDFNQPSMYASVFGCDKGECLWRYLNRMSDLTEKRATLWSVSTGPVLDSLESLEECSDVASLKRTIRPDPWDAEYKRFKYHSDLFNYLAFYVDWYKNSPFRLRCYRVARCVWEHRRQQNPVYTGNVCDLLSVA</sequence>
<comment type="caution">
    <text evidence="1">The sequence shown here is derived from an EMBL/GenBank/DDBJ whole genome shotgun (WGS) entry which is preliminary data.</text>
</comment>
<gene>
    <name evidence="1" type="ORF">CYMTET_35616</name>
</gene>
<proteinExistence type="predicted"/>
<keyword evidence="2" id="KW-1185">Reference proteome</keyword>
<dbReference type="AlphaFoldDB" id="A0AAE0F8Q0"/>